<protein>
    <recommendedName>
        <fullName evidence="4">Argonaute complex, subunit Arb1</fullName>
    </recommendedName>
</protein>
<dbReference type="GeneID" id="81439107"/>
<dbReference type="InterPro" id="IPR018606">
    <property type="entry name" value="Arb1"/>
</dbReference>
<dbReference type="OrthoDB" id="435402at2759"/>
<feature type="region of interest" description="Disordered" evidence="1">
    <location>
        <begin position="89"/>
        <end position="125"/>
    </location>
</feature>
<evidence type="ECO:0008006" key="4">
    <source>
        <dbReference type="Google" id="ProtNLM"/>
    </source>
</evidence>
<organism evidence="2 3">
    <name type="scientific">Penicillium cataractarum</name>
    <dbReference type="NCBI Taxonomy" id="2100454"/>
    <lineage>
        <taxon>Eukaryota</taxon>
        <taxon>Fungi</taxon>
        <taxon>Dikarya</taxon>
        <taxon>Ascomycota</taxon>
        <taxon>Pezizomycotina</taxon>
        <taxon>Eurotiomycetes</taxon>
        <taxon>Eurotiomycetidae</taxon>
        <taxon>Eurotiales</taxon>
        <taxon>Aspergillaceae</taxon>
        <taxon>Penicillium</taxon>
    </lineage>
</organism>
<accession>A0A9W9S3B1</accession>
<dbReference type="GO" id="GO:0033167">
    <property type="term" value="C:ARC complex"/>
    <property type="evidence" value="ECO:0007669"/>
    <property type="project" value="InterPro"/>
</dbReference>
<comment type="caution">
    <text evidence="2">The sequence shown here is derived from an EMBL/GenBank/DDBJ whole genome shotgun (WGS) entry which is preliminary data.</text>
</comment>
<reference evidence="2" key="2">
    <citation type="journal article" date="2023" name="IMA Fungus">
        <title>Comparative genomic study of the Penicillium genus elucidates a diverse pangenome and 15 lateral gene transfer events.</title>
        <authorList>
            <person name="Petersen C."/>
            <person name="Sorensen T."/>
            <person name="Nielsen M.R."/>
            <person name="Sondergaard T.E."/>
            <person name="Sorensen J.L."/>
            <person name="Fitzpatrick D.A."/>
            <person name="Frisvad J.C."/>
            <person name="Nielsen K.L."/>
        </authorList>
    </citation>
    <scope>NUCLEOTIDE SEQUENCE</scope>
    <source>
        <strain evidence="2">IBT 29864</strain>
    </source>
</reference>
<feature type="region of interest" description="Disordered" evidence="1">
    <location>
        <begin position="501"/>
        <end position="523"/>
    </location>
</feature>
<reference evidence="2" key="1">
    <citation type="submission" date="2022-11" db="EMBL/GenBank/DDBJ databases">
        <authorList>
            <person name="Petersen C."/>
        </authorList>
    </citation>
    <scope>NUCLEOTIDE SEQUENCE</scope>
    <source>
        <strain evidence="2">IBT 29864</strain>
    </source>
</reference>
<dbReference type="Proteomes" id="UP001147782">
    <property type="component" value="Unassembled WGS sequence"/>
</dbReference>
<feature type="compositionally biased region" description="Basic residues" evidence="1">
    <location>
        <begin position="89"/>
        <end position="101"/>
    </location>
</feature>
<evidence type="ECO:0000256" key="1">
    <source>
        <dbReference type="SAM" id="MobiDB-lite"/>
    </source>
</evidence>
<evidence type="ECO:0000313" key="2">
    <source>
        <dbReference type="EMBL" id="KAJ5370907.1"/>
    </source>
</evidence>
<dbReference type="AlphaFoldDB" id="A0A9W9S3B1"/>
<sequence>MNSNPPHHSTAISGDLPIRSSKPMRPPTLAETENPPCEDAKPPTMSATIEEVPEDSPPKPNPRVGAPQTKLDDEVALRAGEIMASVIHKPRRRKPKSKRGLGKPTGFEEYYADGPMTPAEHEESRQTYDPSYPFEQRIQEALTRFQWKRRMENDRRAIFFKYLQYGGVDASQNYGTGVSPKELKQMSNDEARQARSQTMIPRDRQEQEVNFEEVARGFLSSYYANHYNPDSQESINIATSTIRNLLTYLLYHEVCPEYKDNILKARRICDIASVELWKNVQLVQDGPGKFNESCSMLFGGRYHGSGQDTNCWIPAQCCSDGNLTPDAARKVVKFAIAGTASHEQACRFQALVTKGNLSAKQILDIDGFEVTSINQPDDDIRDFHHEFAPDLPVVGKIKAKSFRNPAKPDIDMTPAERKSWQEGKAPKYDFEFFLEEELLQNCYPGLRITSDIWEINCGVYYFDEIISAYPSFHKVLANDLMMRWKTPREIVEEKPNILEMQVEDVPRLEADDDPEEDKKPDHITEAVKEALRATGLENEADEVDKE</sequence>
<feature type="region of interest" description="Disordered" evidence="1">
    <location>
        <begin position="1"/>
        <end position="69"/>
    </location>
</feature>
<feature type="compositionally biased region" description="Polar residues" evidence="1">
    <location>
        <begin position="1"/>
        <end position="12"/>
    </location>
</feature>
<dbReference type="EMBL" id="JAPZBS010000005">
    <property type="protein sequence ID" value="KAJ5370907.1"/>
    <property type="molecule type" value="Genomic_DNA"/>
</dbReference>
<name>A0A9W9S3B1_9EURO</name>
<keyword evidence="3" id="KW-1185">Reference proteome</keyword>
<gene>
    <name evidence="2" type="ORF">N7496_006999</name>
</gene>
<dbReference type="Pfam" id="PF09692">
    <property type="entry name" value="Arb1"/>
    <property type="match status" value="1"/>
</dbReference>
<dbReference type="RefSeq" id="XP_056555341.1">
    <property type="nucleotide sequence ID" value="XM_056699928.1"/>
</dbReference>
<dbReference type="GO" id="GO:0031047">
    <property type="term" value="P:regulatory ncRNA-mediated gene silencing"/>
    <property type="evidence" value="ECO:0007669"/>
    <property type="project" value="InterPro"/>
</dbReference>
<evidence type="ECO:0000313" key="3">
    <source>
        <dbReference type="Proteomes" id="UP001147782"/>
    </source>
</evidence>
<proteinExistence type="predicted"/>